<organism evidence="3 4">
    <name type="scientific">Idiomarina aquatica</name>
    <dbReference type="NCBI Taxonomy" id="1327752"/>
    <lineage>
        <taxon>Bacteria</taxon>
        <taxon>Pseudomonadati</taxon>
        <taxon>Pseudomonadota</taxon>
        <taxon>Gammaproteobacteria</taxon>
        <taxon>Alteromonadales</taxon>
        <taxon>Idiomarinaceae</taxon>
        <taxon>Idiomarina</taxon>
    </lineage>
</organism>
<name>A0A4R6PQI7_9GAMM</name>
<feature type="domain" description="Glycosyl transferase family 1" evidence="1">
    <location>
        <begin position="171"/>
        <end position="331"/>
    </location>
</feature>
<protein>
    <submittedName>
        <fullName evidence="3">Glycosyltransferase involved in cell wall biosynthesis</fullName>
    </submittedName>
</protein>
<evidence type="ECO:0000313" key="4">
    <source>
        <dbReference type="Proteomes" id="UP000295531"/>
    </source>
</evidence>
<proteinExistence type="predicted"/>
<dbReference type="InterPro" id="IPR001296">
    <property type="entry name" value="Glyco_trans_1"/>
</dbReference>
<dbReference type="Pfam" id="PF13477">
    <property type="entry name" value="Glyco_trans_4_2"/>
    <property type="match status" value="1"/>
</dbReference>
<comment type="caution">
    <text evidence="3">The sequence shown here is derived from an EMBL/GenBank/DDBJ whole genome shotgun (WGS) entry which is preliminary data.</text>
</comment>
<evidence type="ECO:0000259" key="2">
    <source>
        <dbReference type="Pfam" id="PF13477"/>
    </source>
</evidence>
<dbReference type="Gene3D" id="3.40.50.2000">
    <property type="entry name" value="Glycogen Phosphorylase B"/>
    <property type="match status" value="2"/>
</dbReference>
<dbReference type="EMBL" id="SNXI01000002">
    <property type="protein sequence ID" value="TDP40248.1"/>
    <property type="molecule type" value="Genomic_DNA"/>
</dbReference>
<accession>A0A4R6PQI7</accession>
<dbReference type="PANTHER" id="PTHR12526">
    <property type="entry name" value="GLYCOSYLTRANSFERASE"/>
    <property type="match status" value="1"/>
</dbReference>
<dbReference type="GO" id="GO:0016757">
    <property type="term" value="F:glycosyltransferase activity"/>
    <property type="evidence" value="ECO:0007669"/>
    <property type="project" value="InterPro"/>
</dbReference>
<dbReference type="AlphaFoldDB" id="A0A4R6PQI7"/>
<dbReference type="Proteomes" id="UP000295531">
    <property type="component" value="Unassembled WGS sequence"/>
</dbReference>
<dbReference type="RefSeq" id="WP_133538709.1">
    <property type="nucleotide sequence ID" value="NZ_SNXI01000002.1"/>
</dbReference>
<dbReference type="SUPFAM" id="SSF53756">
    <property type="entry name" value="UDP-Glycosyltransferase/glycogen phosphorylase"/>
    <property type="match status" value="1"/>
</dbReference>
<sequence length="359" mass="39513">MTKLAILAPANVNHTHKWAHALAARGYDVTVITQHAATEPYDPAITIKQLPHGGFKGYFLNRSALKRLISAIDPDIIHVHFASGYGTLAALSLKRPYLLSVWGSDVYEFPYRSALHKAWIRWSLKRATKIASTSHDMAKQVRGLIGDVPVDVTPFGVQLENYAATRPAFSHNSLTIGTAKKLDHRYGIDILIKSFADLYHGASPELQQQLQLRLVGDGPQRAELEALTQQLGISEQVTFVGVVPSYQVPAEINKMDIVVLSSRIESFGVSAIEALAAQRPTIATRVGGLPEIIMHEKTGLLVSSESTEQLTQAMQRFIANTREAQQLAQAGFEYAHENFSMAATTDRMVEVLKTMNESS</sequence>
<evidence type="ECO:0000259" key="1">
    <source>
        <dbReference type="Pfam" id="PF00534"/>
    </source>
</evidence>
<dbReference type="Pfam" id="PF00534">
    <property type="entry name" value="Glycos_transf_1"/>
    <property type="match status" value="1"/>
</dbReference>
<dbReference type="GO" id="GO:1901135">
    <property type="term" value="P:carbohydrate derivative metabolic process"/>
    <property type="evidence" value="ECO:0007669"/>
    <property type="project" value="UniProtKB-ARBA"/>
</dbReference>
<feature type="domain" description="Glycosyltransferase subfamily 4-like N-terminal" evidence="2">
    <location>
        <begin position="3"/>
        <end position="134"/>
    </location>
</feature>
<dbReference type="PANTHER" id="PTHR12526:SF638">
    <property type="entry name" value="SPORE COAT PROTEIN SA"/>
    <property type="match status" value="1"/>
</dbReference>
<dbReference type="OrthoDB" id="832722at2"/>
<keyword evidence="4" id="KW-1185">Reference proteome</keyword>
<dbReference type="InterPro" id="IPR028098">
    <property type="entry name" value="Glyco_trans_4-like_N"/>
</dbReference>
<reference evidence="3 4" key="1">
    <citation type="submission" date="2019-03" db="EMBL/GenBank/DDBJ databases">
        <title>Freshwater and sediment microbial communities from various areas in North America, analyzing microbe dynamics in response to fracking.</title>
        <authorList>
            <person name="Lamendella R."/>
        </authorList>
    </citation>
    <scope>NUCLEOTIDE SEQUENCE [LARGE SCALE GENOMIC DNA]</scope>
    <source>
        <strain evidence="3 4">18_TX</strain>
    </source>
</reference>
<evidence type="ECO:0000313" key="3">
    <source>
        <dbReference type="EMBL" id="TDP40248.1"/>
    </source>
</evidence>
<gene>
    <name evidence="3" type="ORF">DEU29_102148</name>
</gene>
<keyword evidence="3" id="KW-0808">Transferase</keyword>